<evidence type="ECO:0000313" key="2">
    <source>
        <dbReference type="Proteomes" id="UP001162483"/>
    </source>
</evidence>
<protein>
    <submittedName>
        <fullName evidence="1">Uncharacterized protein</fullName>
    </submittedName>
</protein>
<organism evidence="1 2">
    <name type="scientific">Staurois parvus</name>
    <dbReference type="NCBI Taxonomy" id="386267"/>
    <lineage>
        <taxon>Eukaryota</taxon>
        <taxon>Metazoa</taxon>
        <taxon>Chordata</taxon>
        <taxon>Craniata</taxon>
        <taxon>Vertebrata</taxon>
        <taxon>Euteleostomi</taxon>
        <taxon>Amphibia</taxon>
        <taxon>Batrachia</taxon>
        <taxon>Anura</taxon>
        <taxon>Neobatrachia</taxon>
        <taxon>Ranoidea</taxon>
        <taxon>Ranidae</taxon>
        <taxon>Staurois</taxon>
    </lineage>
</organism>
<gene>
    <name evidence="1" type="ORF">SPARVUS_LOCUS13858074</name>
</gene>
<dbReference type="Proteomes" id="UP001162483">
    <property type="component" value="Unassembled WGS sequence"/>
</dbReference>
<comment type="caution">
    <text evidence="1">The sequence shown here is derived from an EMBL/GenBank/DDBJ whole genome shotgun (WGS) entry which is preliminary data.</text>
</comment>
<sequence>MSLLTSLLTTCRAGARPLPVLKAAVLKRAFAYERRPATVYMRWLGGKWL</sequence>
<accession>A0ABN9GCR3</accession>
<name>A0ABN9GCR3_9NEOB</name>
<feature type="non-terminal residue" evidence="1">
    <location>
        <position position="49"/>
    </location>
</feature>
<dbReference type="EMBL" id="CATNWA010018371">
    <property type="protein sequence ID" value="CAI9606939.1"/>
    <property type="molecule type" value="Genomic_DNA"/>
</dbReference>
<proteinExistence type="predicted"/>
<reference evidence="1" key="1">
    <citation type="submission" date="2023-05" db="EMBL/GenBank/DDBJ databases">
        <authorList>
            <person name="Stuckert A."/>
        </authorList>
    </citation>
    <scope>NUCLEOTIDE SEQUENCE</scope>
</reference>
<evidence type="ECO:0000313" key="1">
    <source>
        <dbReference type="EMBL" id="CAI9606939.1"/>
    </source>
</evidence>
<keyword evidence="2" id="KW-1185">Reference proteome</keyword>